<gene>
    <name evidence="2" type="ORF">DSTB1V02_LOCUS8186</name>
</gene>
<dbReference type="Proteomes" id="UP000677054">
    <property type="component" value="Unassembled WGS sequence"/>
</dbReference>
<organism evidence="2">
    <name type="scientific">Darwinula stevensoni</name>
    <dbReference type="NCBI Taxonomy" id="69355"/>
    <lineage>
        <taxon>Eukaryota</taxon>
        <taxon>Metazoa</taxon>
        <taxon>Ecdysozoa</taxon>
        <taxon>Arthropoda</taxon>
        <taxon>Crustacea</taxon>
        <taxon>Oligostraca</taxon>
        <taxon>Ostracoda</taxon>
        <taxon>Podocopa</taxon>
        <taxon>Podocopida</taxon>
        <taxon>Darwinulocopina</taxon>
        <taxon>Darwinuloidea</taxon>
        <taxon>Darwinulidae</taxon>
        <taxon>Darwinula</taxon>
    </lineage>
</organism>
<reference evidence="2" key="1">
    <citation type="submission" date="2020-11" db="EMBL/GenBank/DDBJ databases">
        <authorList>
            <person name="Tran Van P."/>
        </authorList>
    </citation>
    <scope>NUCLEOTIDE SEQUENCE</scope>
</reference>
<evidence type="ECO:0000256" key="1">
    <source>
        <dbReference type="SAM" id="MobiDB-lite"/>
    </source>
</evidence>
<dbReference type="AlphaFoldDB" id="A0A7R9A810"/>
<accession>A0A7R9A810</accession>
<evidence type="ECO:0000313" key="2">
    <source>
        <dbReference type="EMBL" id="CAD7248370.1"/>
    </source>
</evidence>
<dbReference type="EMBL" id="LR901335">
    <property type="protein sequence ID" value="CAD7248370.1"/>
    <property type="molecule type" value="Genomic_DNA"/>
</dbReference>
<feature type="compositionally biased region" description="Basic and acidic residues" evidence="1">
    <location>
        <begin position="154"/>
        <end position="164"/>
    </location>
</feature>
<keyword evidence="3" id="KW-1185">Reference proteome</keyword>
<protein>
    <submittedName>
        <fullName evidence="2">Uncharacterized protein</fullName>
    </submittedName>
</protein>
<sequence>MSLMWLQDFESVLLGESAGVQTEPQHQPGMQGNPHCTQAFLHSQYPNPHQETFKYQEQFGLDFQYGPQVKLESLTCSEQSAETQEWSAGTQASPYGGMPVKQEQTPYHGVPHRLDYSRSCEVGQEPHPYYPAHPYTSYNATFTICSATPNQRSYHPDGTFHHGSQETYQNNNVGGSSNNNNNNSQVVNQQSRLPGGFMTPPSSPHVSNLFLRPGVQGPATTGPTRVKRGRKRWGRKKTLRARLLPLRPPLPSHEATRFSMKTTSSSLYLFKAHHPLQQ</sequence>
<name>A0A7R9A810_9CRUS</name>
<feature type="compositionally biased region" description="Low complexity" evidence="1">
    <location>
        <begin position="169"/>
        <end position="191"/>
    </location>
</feature>
<dbReference type="EMBL" id="CAJPEV010001818">
    <property type="protein sequence ID" value="CAG0894450.1"/>
    <property type="molecule type" value="Genomic_DNA"/>
</dbReference>
<evidence type="ECO:0000313" key="3">
    <source>
        <dbReference type="Proteomes" id="UP000677054"/>
    </source>
</evidence>
<feature type="compositionally biased region" description="Basic residues" evidence="1">
    <location>
        <begin position="225"/>
        <end position="234"/>
    </location>
</feature>
<feature type="region of interest" description="Disordered" evidence="1">
    <location>
        <begin position="153"/>
        <end position="234"/>
    </location>
</feature>
<proteinExistence type="predicted"/>